<dbReference type="RefSeq" id="WP_169700640.1">
    <property type="nucleotide sequence ID" value="NZ_LS974202.1"/>
</dbReference>
<dbReference type="PANTHER" id="PTHR43479">
    <property type="entry name" value="ACREF/ENVCD OPERON REPRESSOR-RELATED"/>
    <property type="match status" value="1"/>
</dbReference>
<evidence type="ECO:0000256" key="2">
    <source>
        <dbReference type="PROSITE-ProRule" id="PRU00335"/>
    </source>
</evidence>
<dbReference type="KEGG" id="minf:MESINF_2792"/>
<dbReference type="InterPro" id="IPR050624">
    <property type="entry name" value="HTH-type_Tx_Regulator"/>
</dbReference>
<feature type="DNA-binding region" description="H-T-H motif" evidence="2">
    <location>
        <begin position="32"/>
        <end position="51"/>
    </location>
</feature>
<evidence type="ECO:0000256" key="1">
    <source>
        <dbReference type="ARBA" id="ARBA00023125"/>
    </source>
</evidence>
<dbReference type="EMBL" id="LS974202">
    <property type="protein sequence ID" value="SSC14232.1"/>
    <property type="molecule type" value="Genomic_DNA"/>
</dbReference>
<dbReference type="PROSITE" id="PS50977">
    <property type="entry name" value="HTH_TETR_2"/>
    <property type="match status" value="1"/>
</dbReference>
<accession>A0A7Z7PQK2</accession>
<dbReference type="InterPro" id="IPR009057">
    <property type="entry name" value="Homeodomain-like_sf"/>
</dbReference>
<name>A0A7Z7PQK2_9BACT</name>
<gene>
    <name evidence="4" type="ORF">MESINF_2792</name>
</gene>
<dbReference type="InterPro" id="IPR001647">
    <property type="entry name" value="HTH_TetR"/>
</dbReference>
<proteinExistence type="predicted"/>
<dbReference type="PANTHER" id="PTHR43479:SF11">
    <property type="entry name" value="ACREF_ENVCD OPERON REPRESSOR-RELATED"/>
    <property type="match status" value="1"/>
</dbReference>
<feature type="domain" description="HTH tetR-type" evidence="3">
    <location>
        <begin position="9"/>
        <end position="69"/>
    </location>
</feature>
<evidence type="ECO:0000313" key="4">
    <source>
        <dbReference type="EMBL" id="SSC14232.1"/>
    </source>
</evidence>
<evidence type="ECO:0000313" key="5">
    <source>
        <dbReference type="Proteomes" id="UP000250796"/>
    </source>
</evidence>
<sequence length="199" mass="22837">MKGSDIRRERNREYFIKAARRIIEEGGIKALNIRKVSELAGYSPASVYNYFGSMDGLIGAVKDSYALDAMEYISARLTDNMTPLERLENSYRYFAEYFLDRPEIFKLIFMSGSWKGLDQENTPNFTEMARQRMDLFHSVMKNHNVGEAVLARVENILSSMLFGNLYFRNFGLMEVDRETILENVSGNVSFVMDILGGSK</sequence>
<dbReference type="Gene3D" id="1.10.357.10">
    <property type="entry name" value="Tetracycline Repressor, domain 2"/>
    <property type="match status" value="1"/>
</dbReference>
<evidence type="ECO:0000259" key="3">
    <source>
        <dbReference type="PROSITE" id="PS50977"/>
    </source>
</evidence>
<dbReference type="SUPFAM" id="SSF46689">
    <property type="entry name" value="Homeodomain-like"/>
    <property type="match status" value="1"/>
</dbReference>
<keyword evidence="1 2" id="KW-0238">DNA-binding</keyword>
<keyword evidence="5" id="KW-1185">Reference proteome</keyword>
<dbReference type="Proteomes" id="UP000250796">
    <property type="component" value="Chromosome MESINF"/>
</dbReference>
<organism evidence="4 5">
    <name type="scientific">Mesotoga infera</name>
    <dbReference type="NCBI Taxonomy" id="1236046"/>
    <lineage>
        <taxon>Bacteria</taxon>
        <taxon>Thermotogati</taxon>
        <taxon>Thermotogota</taxon>
        <taxon>Thermotogae</taxon>
        <taxon>Kosmotogales</taxon>
        <taxon>Kosmotogaceae</taxon>
        <taxon>Mesotoga</taxon>
    </lineage>
</organism>
<protein>
    <submittedName>
        <fullName evidence="4">Transcriptional regulator, TetR family</fullName>
    </submittedName>
</protein>
<dbReference type="Pfam" id="PF00440">
    <property type="entry name" value="TetR_N"/>
    <property type="match status" value="1"/>
</dbReference>
<reference evidence="4 5" key="1">
    <citation type="submission" date="2017-01" db="EMBL/GenBank/DDBJ databases">
        <authorList>
            <person name="Erauso G."/>
        </authorList>
    </citation>
    <scope>NUCLEOTIDE SEQUENCE [LARGE SCALE GENOMIC DNA]</scope>
    <source>
        <strain evidence="4">MESINF1</strain>
    </source>
</reference>
<dbReference type="AlphaFoldDB" id="A0A7Z7PQK2"/>
<dbReference type="GO" id="GO:0003677">
    <property type="term" value="F:DNA binding"/>
    <property type="evidence" value="ECO:0007669"/>
    <property type="project" value="UniProtKB-UniRule"/>
</dbReference>